<gene>
    <name evidence="4" type="ORF">LC087_06765</name>
</gene>
<dbReference type="Gene3D" id="3.40.50.980">
    <property type="match status" value="2"/>
</dbReference>
<dbReference type="PANTHER" id="PTHR45527">
    <property type="entry name" value="NONRIBOSOMAL PEPTIDE SYNTHETASE"/>
    <property type="match status" value="1"/>
</dbReference>
<dbReference type="InterPro" id="IPR036736">
    <property type="entry name" value="ACP-like_sf"/>
</dbReference>
<dbReference type="Gene3D" id="1.10.287.490">
    <property type="entry name" value="Helix hairpin bin"/>
    <property type="match status" value="1"/>
</dbReference>
<dbReference type="Pfam" id="PF00975">
    <property type="entry name" value="Thioesterase"/>
    <property type="match status" value="1"/>
</dbReference>
<protein>
    <submittedName>
        <fullName evidence="4">Non-ribosomal peptide synthetase</fullName>
    </submittedName>
</protein>
<dbReference type="InterPro" id="IPR025110">
    <property type="entry name" value="AMP-bd_C"/>
</dbReference>
<dbReference type="InterPro" id="IPR010071">
    <property type="entry name" value="AA_adenyl_dom"/>
</dbReference>
<dbReference type="PROSITE" id="PS00455">
    <property type="entry name" value="AMP_BINDING"/>
    <property type="match status" value="1"/>
</dbReference>
<dbReference type="Pfam" id="PF13193">
    <property type="entry name" value="AMP-binding_C"/>
    <property type="match status" value="1"/>
</dbReference>
<dbReference type="Proteomes" id="UP001197974">
    <property type="component" value="Chromosome"/>
</dbReference>
<evidence type="ECO:0000259" key="3">
    <source>
        <dbReference type="PROSITE" id="PS50075"/>
    </source>
</evidence>
<organism evidence="4 5">
    <name type="scientific">Bacillus carboniphilus</name>
    <dbReference type="NCBI Taxonomy" id="86663"/>
    <lineage>
        <taxon>Bacteria</taxon>
        <taxon>Bacillati</taxon>
        <taxon>Bacillota</taxon>
        <taxon>Bacilli</taxon>
        <taxon>Bacillales</taxon>
        <taxon>Bacillaceae</taxon>
        <taxon>Bacillus</taxon>
    </lineage>
</organism>
<dbReference type="PANTHER" id="PTHR45527:SF1">
    <property type="entry name" value="FATTY ACID SYNTHASE"/>
    <property type="match status" value="1"/>
</dbReference>
<dbReference type="Gene3D" id="2.30.38.10">
    <property type="entry name" value="Luciferase, Domain 3"/>
    <property type="match status" value="1"/>
</dbReference>
<dbReference type="Pfam" id="PF00501">
    <property type="entry name" value="AMP-binding"/>
    <property type="match status" value="1"/>
</dbReference>
<dbReference type="Gene3D" id="1.10.1200.10">
    <property type="entry name" value="ACP-like"/>
    <property type="match status" value="1"/>
</dbReference>
<dbReference type="InterPro" id="IPR001242">
    <property type="entry name" value="Condensation_dom"/>
</dbReference>
<proteinExistence type="inferred from homology"/>
<dbReference type="Gene3D" id="3.30.300.30">
    <property type="match status" value="1"/>
</dbReference>
<dbReference type="SUPFAM" id="SSF56801">
    <property type="entry name" value="Acetyl-CoA synthetase-like"/>
    <property type="match status" value="1"/>
</dbReference>
<dbReference type="EMBL" id="CP129013">
    <property type="protein sequence ID" value="WLR43821.1"/>
    <property type="molecule type" value="Genomic_DNA"/>
</dbReference>
<dbReference type="InterPro" id="IPR001031">
    <property type="entry name" value="Thioesterase"/>
</dbReference>
<dbReference type="NCBIfam" id="TIGR01733">
    <property type="entry name" value="AA-adenyl-dom"/>
    <property type="match status" value="1"/>
</dbReference>
<dbReference type="Pfam" id="PF00550">
    <property type="entry name" value="PP-binding"/>
    <property type="match status" value="1"/>
</dbReference>
<dbReference type="CDD" id="cd19531">
    <property type="entry name" value="LCL_NRPS-like"/>
    <property type="match status" value="1"/>
</dbReference>
<reference evidence="4 5" key="1">
    <citation type="submission" date="2023-06" db="EMBL/GenBank/DDBJ databases">
        <title>Five Gram-positive bacteria isolated from mangrove sediments in Shenzhen, Guangdong, China.</title>
        <authorList>
            <person name="Yu S."/>
            <person name="Zheng W."/>
            <person name="Huang Y."/>
        </authorList>
    </citation>
    <scope>NUCLEOTIDE SEQUENCE [LARGE SCALE GENOMIC DNA]</scope>
    <source>
        <strain evidence="4 5">SaN35-3</strain>
    </source>
</reference>
<evidence type="ECO:0000313" key="5">
    <source>
        <dbReference type="Proteomes" id="UP001197974"/>
    </source>
</evidence>
<evidence type="ECO:0000256" key="1">
    <source>
        <dbReference type="ARBA" id="ARBA00001957"/>
    </source>
</evidence>
<dbReference type="PRINTS" id="PR00154">
    <property type="entry name" value="AMPBINDING"/>
</dbReference>
<comment type="cofactor">
    <cofactor evidence="1">
        <name>pantetheine 4'-phosphate</name>
        <dbReference type="ChEBI" id="CHEBI:47942"/>
    </cofactor>
</comment>
<dbReference type="SUPFAM" id="SSF47336">
    <property type="entry name" value="ACP-like"/>
    <property type="match status" value="1"/>
</dbReference>
<dbReference type="RefSeq" id="WP_226538640.1">
    <property type="nucleotide sequence ID" value="NZ_CP129013.1"/>
</dbReference>
<dbReference type="InterPro" id="IPR020845">
    <property type="entry name" value="AMP-binding_CS"/>
</dbReference>
<evidence type="ECO:0000313" key="4">
    <source>
        <dbReference type="EMBL" id="WLR43821.1"/>
    </source>
</evidence>
<dbReference type="CDD" id="cd05930">
    <property type="entry name" value="A_NRPS"/>
    <property type="match status" value="1"/>
</dbReference>
<dbReference type="Gene3D" id="3.40.50.1820">
    <property type="entry name" value="alpha/beta hydrolase"/>
    <property type="match status" value="1"/>
</dbReference>
<dbReference type="SUPFAM" id="SSF52777">
    <property type="entry name" value="CoA-dependent acyltransferases"/>
    <property type="match status" value="2"/>
</dbReference>
<dbReference type="Pfam" id="PF00668">
    <property type="entry name" value="Condensation"/>
    <property type="match status" value="1"/>
</dbReference>
<dbReference type="Gene3D" id="3.30.559.30">
    <property type="entry name" value="Nonribosomal peptide synthetase, condensation domain"/>
    <property type="match status" value="1"/>
</dbReference>
<dbReference type="InterPro" id="IPR000873">
    <property type="entry name" value="AMP-dep_synth/lig_dom"/>
</dbReference>
<dbReference type="InterPro" id="IPR023213">
    <property type="entry name" value="CAT-like_dom_sf"/>
</dbReference>
<comment type="similarity">
    <text evidence="2">Belongs to the ATP-dependent AMP-binding enzyme family.</text>
</comment>
<dbReference type="InterPro" id="IPR020459">
    <property type="entry name" value="AMP-binding"/>
</dbReference>
<evidence type="ECO:0000256" key="2">
    <source>
        <dbReference type="ARBA" id="ARBA00006432"/>
    </source>
</evidence>
<dbReference type="SUPFAM" id="SSF53474">
    <property type="entry name" value="alpha/beta-Hydrolases"/>
    <property type="match status" value="1"/>
</dbReference>
<dbReference type="InterPro" id="IPR009081">
    <property type="entry name" value="PP-bd_ACP"/>
</dbReference>
<name>A0ABY9JWQ0_9BACI</name>
<dbReference type="PROSITE" id="PS50075">
    <property type="entry name" value="CARRIER"/>
    <property type="match status" value="1"/>
</dbReference>
<feature type="domain" description="Carrier" evidence="3">
    <location>
        <begin position="959"/>
        <end position="1034"/>
    </location>
</feature>
<dbReference type="InterPro" id="IPR029058">
    <property type="entry name" value="AB_hydrolase_fold"/>
</dbReference>
<sequence>MSKADFKQKNMYSVSPVQKRLYLLNQIEEEKLQNNHTHAFHIQGSLRQDRIKEAVHTLLNRHEALRTSFHVIEGKVVKQIHEQVELVIEYRETSIELVNKTIKEIASTYQLGVPPLLKVSILSMGEQQHLLLLNIHDIIADHASGNLILKEIVSLYLGDPLLDDATHLKRQEIHLNKERLQEQKTYWLNQFHGEIPLLDLPLDYHRPSTQSFDGEAIHFSLSTEMTKQLKELALKEHTNLEVILLSIYQVLLSKTTRQSDMIVGLVHSNGLENTVGNHEQPYALRNQVEKQLAFTTFLHQIKEKLFVARENLDYPFEQVIDQVQVTREINRNPLYDAMFVMKKQELEKIEQNDMIFSPYELSHRAAKVDLTLEVKEVDNKIECTFLYSLPLFLRSTIERMGTHFVQLTKQIIQQKKVTIAELHLISEREKEQIINDFNPSTTDYPINKTIPQQFEEQVGRTPKDIALICGEKRLSYTELNEQANQLAHYLIDKQKVGKDSLVGIVMERSTEMMVTILAILKTGGAYVPIDPAFPSDRIKAIIEDAKIKTVLTSEENLLLMNRLQQDCKHPFIPVTFNSDLYVEFVEYEKKSPQLSFSVNDLAYVIYTSGSTGTPKGVMVEHQALSNFVQAMADEIDFKYGKTILSLTTVSFDIFFMEAILPMLKGLRVILAEEVEQKDSKLISSLIQEHHVDMLQTTPSRMKVIINDEQGLAAISNLKEIMLGGEALSDALLVELQNHTVARIYNLYGPTESTIWSTMKDLTDKEKVDIGQPIANTQVYILDEHLSLQPIGVTGEICIAGDGLARGYLNNSKLTKQKFVENPFQQGKKMYKTGDMARFLDDGSIEYLGRMDHQVKIRGYRIELGEIEHHLQKHSAVKEAAVIAQKNTSEQDELCAYLVSSSELSVSEIRSYLQQKLPEYMLPSYFVQLESMPVTINGKLDLNKLPEPDHSMKIGTEYRAPNNPIEEALVPIWKHILNVEDIGVMDNFFDLGGNSIQATILVSKIHEMMQVEVPLKEVFSAPTIKQLANVIMLYTAIGHITDEPYMLMSEPREKNLFCFPPIIGYGVLFGGIVPFIESHSIYAFDFIEEESRMEEYINMITKIQPDGDYVLLGYSTGGILAFEVAKEMEKKGLVVSDIILLDADKRNHRVDQSPAEIVRELELIMHENKVHAQYAKDMFNKRAIIFKTYLNHLVSDVLVNANIHFITSIETDKELLKTWEGATNGEHFIYQGFGAHNTMLSLETVTENSLVIREILDRL</sequence>
<dbReference type="Gene3D" id="3.30.559.10">
    <property type="entry name" value="Chloramphenicol acetyltransferase-like domain"/>
    <property type="match status" value="1"/>
</dbReference>
<accession>A0ABY9JWQ0</accession>
<keyword evidence="5" id="KW-1185">Reference proteome</keyword>
<dbReference type="InterPro" id="IPR045851">
    <property type="entry name" value="AMP-bd_C_sf"/>
</dbReference>